<comment type="caution">
    <text evidence="5">The sequence shown here is derived from an EMBL/GenBank/DDBJ whole genome shotgun (WGS) entry which is preliminary data.</text>
</comment>
<dbReference type="AlphaFoldDB" id="A0A6A7K9I1"/>
<dbReference type="InterPro" id="IPR035985">
    <property type="entry name" value="Ubiquitin-activating_enz"/>
</dbReference>
<gene>
    <name evidence="5" type="primary">moeB</name>
    <name evidence="5" type="ORF">GC105_08165</name>
</gene>
<dbReference type="InterPro" id="IPR000594">
    <property type="entry name" value="ThiF_NAD_FAD-bd"/>
</dbReference>
<organism evidence="5 6">
    <name type="scientific">Alkalibaculum sporogenes</name>
    <dbReference type="NCBI Taxonomy" id="2655001"/>
    <lineage>
        <taxon>Bacteria</taxon>
        <taxon>Bacillati</taxon>
        <taxon>Bacillota</taxon>
        <taxon>Clostridia</taxon>
        <taxon>Eubacteriales</taxon>
        <taxon>Eubacteriaceae</taxon>
        <taxon>Alkalibaculum</taxon>
    </lineage>
</organism>
<keyword evidence="1 5" id="KW-0808">Transferase</keyword>
<dbReference type="GO" id="GO:0016779">
    <property type="term" value="F:nucleotidyltransferase activity"/>
    <property type="evidence" value="ECO:0007669"/>
    <property type="project" value="UniProtKB-KW"/>
</dbReference>
<keyword evidence="5" id="KW-0548">Nucleotidyltransferase</keyword>
<dbReference type="Pfam" id="PF00899">
    <property type="entry name" value="ThiF"/>
    <property type="match status" value="1"/>
</dbReference>
<dbReference type="Gene3D" id="3.40.50.720">
    <property type="entry name" value="NAD(P)-binding Rossmann-like Domain"/>
    <property type="match status" value="1"/>
</dbReference>
<evidence type="ECO:0000256" key="2">
    <source>
        <dbReference type="ARBA" id="ARBA00022741"/>
    </source>
</evidence>
<reference evidence="5 6" key="1">
    <citation type="submission" date="2019-10" db="EMBL/GenBank/DDBJ databases">
        <title>Alkalibaculum tamaniensis sp.nov., a new alkaliphilic acetogen, isolated on methoxylated aromatics from a mud volcano.</title>
        <authorList>
            <person name="Khomyakova M.A."/>
            <person name="Merkel A.Y."/>
            <person name="Bonch-Osmolovskaya E.A."/>
            <person name="Slobodkin A.I."/>
        </authorList>
    </citation>
    <scope>NUCLEOTIDE SEQUENCE [LARGE SCALE GENOMIC DNA]</scope>
    <source>
        <strain evidence="5 6">M08DMB</strain>
    </source>
</reference>
<dbReference type="NCBIfam" id="NF004281">
    <property type="entry name" value="PRK05690.1"/>
    <property type="match status" value="1"/>
</dbReference>
<protein>
    <submittedName>
        <fullName evidence="5">Molybdopterin-synthase adenylyltransferase MoeB</fullName>
    </submittedName>
</protein>
<dbReference type="GO" id="GO:0005524">
    <property type="term" value="F:ATP binding"/>
    <property type="evidence" value="ECO:0007669"/>
    <property type="project" value="UniProtKB-KW"/>
</dbReference>
<accession>A0A6A7K9I1</accession>
<keyword evidence="3" id="KW-0067">ATP-binding</keyword>
<keyword evidence="2" id="KW-0547">Nucleotide-binding</keyword>
<dbReference type="EMBL" id="WHNX01000010">
    <property type="protein sequence ID" value="MPW25763.1"/>
    <property type="molecule type" value="Genomic_DNA"/>
</dbReference>
<sequence length="279" mass="30808">MVVDTLLNSNANTRHNIRYSRQIIMDEIGKEGQEKLFQAKVLVVGAGGLGCPVLTYLVGAGVGTIGIVDFDSVGLSNLNRQTLYRTEDVGKKKVQAAKETLVKLNEDVTINTYSVRIDVDNIEELIKEYDFIVDALDNFSARYLLSDACYFQKKILFEGAAVSTYGTATTIVPDVTPCYRCLQPVPPADGITPSCSDIGVLGMITGVIGSIQALEVIKVIVGFGKPLYGRMVYFDGNFLELQEFEYEKTENCPICGKNPTILELEQYEIKCKMKIVDKE</sequence>
<evidence type="ECO:0000313" key="5">
    <source>
        <dbReference type="EMBL" id="MPW25763.1"/>
    </source>
</evidence>
<dbReference type="FunFam" id="3.40.50.720:FF:000033">
    <property type="entry name" value="Adenylyltransferase and sulfurtransferase MOCS3"/>
    <property type="match status" value="1"/>
</dbReference>
<evidence type="ECO:0000259" key="4">
    <source>
        <dbReference type="Pfam" id="PF00899"/>
    </source>
</evidence>
<dbReference type="InterPro" id="IPR045886">
    <property type="entry name" value="ThiF/MoeB/HesA"/>
</dbReference>
<evidence type="ECO:0000256" key="1">
    <source>
        <dbReference type="ARBA" id="ARBA00022679"/>
    </source>
</evidence>
<dbReference type="GO" id="GO:0004792">
    <property type="term" value="F:thiosulfate-cyanide sulfurtransferase activity"/>
    <property type="evidence" value="ECO:0007669"/>
    <property type="project" value="TreeGrafter"/>
</dbReference>
<proteinExistence type="predicted"/>
<dbReference type="PANTHER" id="PTHR10953">
    <property type="entry name" value="UBIQUITIN-ACTIVATING ENZYME E1"/>
    <property type="match status" value="1"/>
</dbReference>
<name>A0A6A7K9I1_9FIRM</name>
<evidence type="ECO:0000313" key="6">
    <source>
        <dbReference type="Proteomes" id="UP000440004"/>
    </source>
</evidence>
<dbReference type="GO" id="GO:0008641">
    <property type="term" value="F:ubiquitin-like modifier activating enzyme activity"/>
    <property type="evidence" value="ECO:0007669"/>
    <property type="project" value="InterPro"/>
</dbReference>
<dbReference type="PANTHER" id="PTHR10953:SF102">
    <property type="entry name" value="ADENYLYLTRANSFERASE AND SULFURTRANSFERASE MOCS3"/>
    <property type="match status" value="1"/>
</dbReference>
<dbReference type="CDD" id="cd00757">
    <property type="entry name" value="ThiF_MoeB_HesA_family"/>
    <property type="match status" value="1"/>
</dbReference>
<keyword evidence="6" id="KW-1185">Reference proteome</keyword>
<feature type="domain" description="THIF-type NAD/FAD binding fold" evidence="4">
    <location>
        <begin position="19"/>
        <end position="253"/>
    </location>
</feature>
<dbReference type="Proteomes" id="UP000440004">
    <property type="component" value="Unassembled WGS sequence"/>
</dbReference>
<dbReference type="GO" id="GO:0005737">
    <property type="term" value="C:cytoplasm"/>
    <property type="evidence" value="ECO:0007669"/>
    <property type="project" value="TreeGrafter"/>
</dbReference>
<dbReference type="SUPFAM" id="SSF69572">
    <property type="entry name" value="Activating enzymes of the ubiquitin-like proteins"/>
    <property type="match status" value="1"/>
</dbReference>
<evidence type="ECO:0000256" key="3">
    <source>
        <dbReference type="ARBA" id="ARBA00022840"/>
    </source>
</evidence>